<dbReference type="GO" id="GO:0003824">
    <property type="term" value="F:catalytic activity"/>
    <property type="evidence" value="ECO:0007669"/>
    <property type="project" value="InterPro"/>
</dbReference>
<comment type="cofactor">
    <cofactor evidence="1">
        <name>pantetheine 4'-phosphate</name>
        <dbReference type="ChEBI" id="CHEBI:47942"/>
    </cofactor>
</comment>
<accession>A0A542DBM5</accession>
<comment type="caution">
    <text evidence="5">The sequence shown here is derived from an EMBL/GenBank/DDBJ whole genome shotgun (WGS) entry which is preliminary data.</text>
</comment>
<dbReference type="SUPFAM" id="SSF52777">
    <property type="entry name" value="CoA-dependent acyltransferases"/>
    <property type="match status" value="2"/>
</dbReference>
<dbReference type="InterPro" id="IPR029058">
    <property type="entry name" value="AB_hydrolase_fold"/>
</dbReference>
<organism evidence="5 6">
    <name type="scientific">Amycolatopsis cihanbeyliensis</name>
    <dbReference type="NCBI Taxonomy" id="1128664"/>
    <lineage>
        <taxon>Bacteria</taxon>
        <taxon>Bacillati</taxon>
        <taxon>Actinomycetota</taxon>
        <taxon>Actinomycetes</taxon>
        <taxon>Pseudonocardiales</taxon>
        <taxon>Pseudonocardiaceae</taxon>
        <taxon>Amycolatopsis</taxon>
    </lineage>
</organism>
<dbReference type="GO" id="GO:0031177">
    <property type="term" value="F:phosphopantetheine binding"/>
    <property type="evidence" value="ECO:0007669"/>
    <property type="project" value="TreeGrafter"/>
</dbReference>
<dbReference type="InterPro" id="IPR025110">
    <property type="entry name" value="AMP-bd_C"/>
</dbReference>
<dbReference type="Pfam" id="PF00550">
    <property type="entry name" value="PP-binding"/>
    <property type="match status" value="1"/>
</dbReference>
<dbReference type="GO" id="GO:0044550">
    <property type="term" value="P:secondary metabolite biosynthetic process"/>
    <property type="evidence" value="ECO:0007669"/>
    <property type="project" value="TreeGrafter"/>
</dbReference>
<dbReference type="NCBIfam" id="TIGR01733">
    <property type="entry name" value="AA-adenyl-dom"/>
    <property type="match status" value="1"/>
</dbReference>
<evidence type="ECO:0000259" key="4">
    <source>
        <dbReference type="PROSITE" id="PS50075"/>
    </source>
</evidence>
<dbReference type="OrthoDB" id="2472181at2"/>
<dbReference type="Gene3D" id="3.30.300.30">
    <property type="match status" value="1"/>
</dbReference>
<dbReference type="Pfam" id="PF13193">
    <property type="entry name" value="AMP-binding_C"/>
    <property type="match status" value="1"/>
</dbReference>
<keyword evidence="6" id="KW-1185">Reference proteome</keyword>
<evidence type="ECO:0000313" key="5">
    <source>
        <dbReference type="EMBL" id="TQJ00472.1"/>
    </source>
</evidence>
<feature type="domain" description="Carrier" evidence="4">
    <location>
        <begin position="975"/>
        <end position="1050"/>
    </location>
</feature>
<dbReference type="AlphaFoldDB" id="A0A542DBM5"/>
<keyword evidence="2" id="KW-0596">Phosphopantetheine</keyword>
<dbReference type="InterPro" id="IPR045851">
    <property type="entry name" value="AMP-bd_C_sf"/>
</dbReference>
<dbReference type="Gene3D" id="3.40.50.980">
    <property type="match status" value="2"/>
</dbReference>
<dbReference type="Gene3D" id="3.30.559.10">
    <property type="entry name" value="Chloramphenicol acetyltransferase-like domain"/>
    <property type="match status" value="1"/>
</dbReference>
<dbReference type="InterPro" id="IPR001242">
    <property type="entry name" value="Condensation_dom"/>
</dbReference>
<dbReference type="Pfam" id="PF00501">
    <property type="entry name" value="AMP-binding"/>
    <property type="match status" value="1"/>
</dbReference>
<dbReference type="EMBL" id="VFML01000001">
    <property type="protein sequence ID" value="TQJ00472.1"/>
    <property type="molecule type" value="Genomic_DNA"/>
</dbReference>
<dbReference type="Gene3D" id="2.30.38.10">
    <property type="entry name" value="Luciferase, Domain 3"/>
    <property type="match status" value="1"/>
</dbReference>
<proteinExistence type="predicted"/>
<dbReference type="Gene3D" id="3.40.50.1820">
    <property type="entry name" value="alpha/beta hydrolase"/>
    <property type="match status" value="1"/>
</dbReference>
<sequence length="1082" mass="115489">MTEPDSAGPMSAVRKRELLGQRLRARATAPVPYPLSFGQQRLWFLDKFSAGSAAYNVPMGMRLRGRLDRAALRAALDSVVARHAALRTTFPESGGEPVQLVAPTGSATLREHTLTGQDRDAAAQRFADERGAEPFDLHSGPLLRADLGRFDEDDHVLVLNLHHIISDAWSLSVLLDELGICYRATVSGTRPELPELPVQYPDFAAWQRDRVGDGAEHLDYWAEHLSGAPELLTLPTDRPRPAISTYRGALHEHAVPGALVDRLEALATRRGATLFMVLLAAFAARLGRLAGQEDVVVGTPVAGRAHPDLERLIGFIVNTLALRTHVGDDPTFEELLIRTRKVTVDGLAHAELPFEQLVERLSPQRSLGHAPVFQAQLILQNTPPLRMSFADLAATPVVVDPKVAKFDLTLAAERRGDELAFDIEYSTDLFDPETIADFADRFVALLAAVAENPGRRVSELDALTGVLRWEVLEGLNASELPLPTATTALDLIAGRPEDIAVSGPDGSALTYRELDERAGRIAALLRAHGAGPDAPVGLCLPRTPDLLAAVLGVWRAGAAYLPLDPSWPTARLAGMLADSGARVLLGAGEDLGFAGTVLTPGEAGAHQPVPAAPVLGENLAYVIYTSGSTGRPKGVEVPHRAVVNMLVAFQHLLDLAPTDRLAAVTTLSFDISVLELLLPLVAGARVLVVPAETAADGPALRDLLASAGATAMQATPATWRLLETAGGVPAGVVTRVCGGEALPRDLADSLLTDDALVWNAYGPTETTVWSSAALVDPAPAPVVLGPPIGNTSLYVLDARMEPVPPGVVGELHIGGAGVVRGYRGRPGLTADRFRPNPFGAGRLYATGDKVRLLRDGSLEFLGRADHQVKLRGFRIELGEIEAALLRCPEVREAVVGTRGSGEDLRIVAYLVPRGGRGEEPDLWSLLRARLADLLPEYLVPAAAVLLETMPLTANGKVDRQALPDPVWAGDAERVAPRDPVERVLAGIWQEVLAVPVLGVHHDFFVVGGHSLLAAKVLARVRAAFSVTVPIGRMFAEPTVAGLARVLTELEDKPGQIAAIAQLRVELDGTSTDDIRTMLEENP</sequence>
<dbReference type="GO" id="GO:0043041">
    <property type="term" value="P:amino acid activation for nonribosomal peptide biosynthetic process"/>
    <property type="evidence" value="ECO:0007669"/>
    <property type="project" value="TreeGrafter"/>
</dbReference>
<dbReference type="FunFam" id="3.30.559.10:FF:000012">
    <property type="entry name" value="Non-ribosomal peptide synthetase"/>
    <property type="match status" value="1"/>
</dbReference>
<dbReference type="InterPro" id="IPR010071">
    <property type="entry name" value="AA_adenyl_dom"/>
</dbReference>
<dbReference type="InterPro" id="IPR009081">
    <property type="entry name" value="PP-bd_ACP"/>
</dbReference>
<dbReference type="InterPro" id="IPR020845">
    <property type="entry name" value="AMP-binding_CS"/>
</dbReference>
<evidence type="ECO:0000256" key="3">
    <source>
        <dbReference type="ARBA" id="ARBA00022553"/>
    </source>
</evidence>
<dbReference type="InterPro" id="IPR036736">
    <property type="entry name" value="ACP-like_sf"/>
</dbReference>
<evidence type="ECO:0000256" key="1">
    <source>
        <dbReference type="ARBA" id="ARBA00001957"/>
    </source>
</evidence>
<evidence type="ECO:0000256" key="2">
    <source>
        <dbReference type="ARBA" id="ARBA00022450"/>
    </source>
</evidence>
<dbReference type="Proteomes" id="UP000320876">
    <property type="component" value="Unassembled WGS sequence"/>
</dbReference>
<dbReference type="InterPro" id="IPR023213">
    <property type="entry name" value="CAT-like_dom_sf"/>
</dbReference>
<keyword evidence="3" id="KW-0597">Phosphoprotein</keyword>
<dbReference type="PANTHER" id="PTHR45527">
    <property type="entry name" value="NONRIBOSOMAL PEPTIDE SYNTHETASE"/>
    <property type="match status" value="1"/>
</dbReference>
<dbReference type="GO" id="GO:0005829">
    <property type="term" value="C:cytosol"/>
    <property type="evidence" value="ECO:0007669"/>
    <property type="project" value="TreeGrafter"/>
</dbReference>
<dbReference type="PANTHER" id="PTHR45527:SF1">
    <property type="entry name" value="FATTY ACID SYNTHASE"/>
    <property type="match status" value="1"/>
</dbReference>
<dbReference type="InterPro" id="IPR000873">
    <property type="entry name" value="AMP-dep_synth/lig_dom"/>
</dbReference>
<reference evidence="5 6" key="1">
    <citation type="submission" date="2019-06" db="EMBL/GenBank/DDBJ databases">
        <title>Sequencing the genomes of 1000 actinobacteria strains.</title>
        <authorList>
            <person name="Klenk H.-P."/>
        </authorList>
    </citation>
    <scope>NUCLEOTIDE SEQUENCE [LARGE SCALE GENOMIC DNA]</scope>
    <source>
        <strain evidence="5 6">DSM 45679</strain>
    </source>
</reference>
<dbReference type="Pfam" id="PF00668">
    <property type="entry name" value="Condensation"/>
    <property type="match status" value="1"/>
</dbReference>
<dbReference type="CDD" id="cd19531">
    <property type="entry name" value="LCL_NRPS-like"/>
    <property type="match status" value="1"/>
</dbReference>
<dbReference type="Gene3D" id="3.30.559.30">
    <property type="entry name" value="Nonribosomal peptide synthetase, condensation domain"/>
    <property type="match status" value="1"/>
</dbReference>
<dbReference type="RefSeq" id="WP_141995399.1">
    <property type="nucleotide sequence ID" value="NZ_VFML01000001.1"/>
</dbReference>
<dbReference type="GO" id="GO:0072330">
    <property type="term" value="P:monocarboxylic acid biosynthetic process"/>
    <property type="evidence" value="ECO:0007669"/>
    <property type="project" value="UniProtKB-ARBA"/>
</dbReference>
<dbReference type="PROSITE" id="PS50075">
    <property type="entry name" value="CARRIER"/>
    <property type="match status" value="1"/>
</dbReference>
<dbReference type="SUPFAM" id="SSF47336">
    <property type="entry name" value="ACP-like"/>
    <property type="match status" value="1"/>
</dbReference>
<dbReference type="FunFam" id="1.10.1200.10:FF:000016">
    <property type="entry name" value="Non-ribosomal peptide synthase"/>
    <property type="match status" value="1"/>
</dbReference>
<dbReference type="PROSITE" id="PS00455">
    <property type="entry name" value="AMP_BINDING"/>
    <property type="match status" value="1"/>
</dbReference>
<dbReference type="GO" id="GO:0008610">
    <property type="term" value="P:lipid biosynthetic process"/>
    <property type="evidence" value="ECO:0007669"/>
    <property type="project" value="UniProtKB-ARBA"/>
</dbReference>
<gene>
    <name evidence="5" type="ORF">FB471_0096</name>
</gene>
<dbReference type="SUPFAM" id="SSF56801">
    <property type="entry name" value="Acetyl-CoA synthetase-like"/>
    <property type="match status" value="1"/>
</dbReference>
<dbReference type="FunFam" id="3.30.300.30:FF:000010">
    <property type="entry name" value="Enterobactin synthetase component F"/>
    <property type="match status" value="1"/>
</dbReference>
<name>A0A542DBM5_AMYCI</name>
<evidence type="ECO:0000313" key="6">
    <source>
        <dbReference type="Proteomes" id="UP000320876"/>
    </source>
</evidence>
<protein>
    <submittedName>
        <fullName evidence="5">Amino acid adenylation domain-containing protein</fullName>
    </submittedName>
</protein>